<gene>
    <name evidence="2" type="ORF">CBF37_08285</name>
</gene>
<name>A0A429ZX35_9ENTE</name>
<dbReference type="Pfam" id="PF13302">
    <property type="entry name" value="Acetyltransf_3"/>
    <property type="match status" value="1"/>
</dbReference>
<dbReference type="InterPro" id="IPR000182">
    <property type="entry name" value="GNAT_dom"/>
</dbReference>
<accession>A0A429ZX35</accession>
<keyword evidence="2" id="KW-0808">Transferase</keyword>
<dbReference type="AlphaFoldDB" id="A0A429ZX35"/>
<dbReference type="SUPFAM" id="SSF55729">
    <property type="entry name" value="Acyl-CoA N-acyltransferases (Nat)"/>
    <property type="match status" value="1"/>
</dbReference>
<evidence type="ECO:0000259" key="1">
    <source>
        <dbReference type="PROSITE" id="PS51186"/>
    </source>
</evidence>
<dbReference type="PROSITE" id="PS51186">
    <property type="entry name" value="GNAT"/>
    <property type="match status" value="1"/>
</dbReference>
<organism evidence="2 3">
    <name type="scientific">Vagococcus vulneris</name>
    <dbReference type="NCBI Taxonomy" id="1977869"/>
    <lineage>
        <taxon>Bacteria</taxon>
        <taxon>Bacillati</taxon>
        <taxon>Bacillota</taxon>
        <taxon>Bacilli</taxon>
        <taxon>Lactobacillales</taxon>
        <taxon>Enterococcaceae</taxon>
        <taxon>Vagococcus</taxon>
    </lineage>
</organism>
<reference evidence="2 3" key="1">
    <citation type="submission" date="2017-05" db="EMBL/GenBank/DDBJ databases">
        <title>Vagococcus spp. assemblies.</title>
        <authorList>
            <person name="Gulvik C.A."/>
        </authorList>
    </citation>
    <scope>NUCLEOTIDE SEQUENCE [LARGE SCALE GENOMIC DNA]</scope>
    <source>
        <strain evidence="2 3">SS1995</strain>
    </source>
</reference>
<dbReference type="GO" id="GO:0016747">
    <property type="term" value="F:acyltransferase activity, transferring groups other than amino-acyl groups"/>
    <property type="evidence" value="ECO:0007669"/>
    <property type="project" value="InterPro"/>
</dbReference>
<sequence length="183" mass="21383">MLIANNNLTLRSYTVSDICPMWQLAYNDDLEWMKWNGPYFNDPILELGAYRHEAHAYFVDSPLSAVIEYDEQIIGQVFAYWDDGLMKNWLEFGICIYDSAYWNSGIGKQAIALWINHLFTELPDITRVGFTTWSGNTGMMAIGERLNMTQEARIRKVRVVNDVHYDSIRYGILREEWQATHLE</sequence>
<dbReference type="Gene3D" id="3.40.630.30">
    <property type="match status" value="1"/>
</dbReference>
<dbReference type="OrthoDB" id="9795206at2"/>
<dbReference type="RefSeq" id="WP_125984276.1">
    <property type="nucleotide sequence ID" value="NZ_NGJS01000011.1"/>
</dbReference>
<dbReference type="Proteomes" id="UP000287857">
    <property type="component" value="Unassembled WGS sequence"/>
</dbReference>
<proteinExistence type="predicted"/>
<feature type="domain" description="N-acetyltransferase" evidence="1">
    <location>
        <begin position="8"/>
        <end position="175"/>
    </location>
</feature>
<comment type="caution">
    <text evidence="2">The sequence shown here is derived from an EMBL/GenBank/DDBJ whole genome shotgun (WGS) entry which is preliminary data.</text>
</comment>
<dbReference type="EMBL" id="NGJS01000011">
    <property type="protein sequence ID" value="RST98298.1"/>
    <property type="molecule type" value="Genomic_DNA"/>
</dbReference>
<protein>
    <submittedName>
        <fullName evidence="2">GNAT family N-acetyltransferase</fullName>
    </submittedName>
</protein>
<keyword evidence="3" id="KW-1185">Reference proteome</keyword>
<evidence type="ECO:0000313" key="3">
    <source>
        <dbReference type="Proteomes" id="UP000287857"/>
    </source>
</evidence>
<evidence type="ECO:0000313" key="2">
    <source>
        <dbReference type="EMBL" id="RST98298.1"/>
    </source>
</evidence>
<dbReference type="PANTHER" id="PTHR43415">
    <property type="entry name" value="SPERMIDINE N(1)-ACETYLTRANSFERASE"/>
    <property type="match status" value="1"/>
</dbReference>
<dbReference type="PANTHER" id="PTHR43415:SF4">
    <property type="entry name" value="N-ACETYLTRANSFERASE DOMAIN-CONTAINING PROTEIN"/>
    <property type="match status" value="1"/>
</dbReference>
<dbReference type="InterPro" id="IPR016181">
    <property type="entry name" value="Acyl_CoA_acyltransferase"/>
</dbReference>